<dbReference type="EMBL" id="PQFF01000202">
    <property type="protein sequence ID" value="RHZ75147.1"/>
    <property type="molecule type" value="Genomic_DNA"/>
</dbReference>
<feature type="compositionally biased region" description="Basic and acidic residues" evidence="1">
    <location>
        <begin position="64"/>
        <end position="84"/>
    </location>
</feature>
<protein>
    <submittedName>
        <fullName evidence="2">Uncharacterized protein</fullName>
    </submittedName>
</protein>
<gene>
    <name evidence="2" type="ORF">Glove_217g245</name>
</gene>
<reference evidence="2 3" key="1">
    <citation type="submission" date="2018-08" db="EMBL/GenBank/DDBJ databases">
        <title>Genome and evolution of the arbuscular mycorrhizal fungus Diversispora epigaea (formerly Glomus versiforme) and its bacterial endosymbionts.</title>
        <authorList>
            <person name="Sun X."/>
            <person name="Fei Z."/>
            <person name="Harrison M."/>
        </authorList>
    </citation>
    <scope>NUCLEOTIDE SEQUENCE [LARGE SCALE GENOMIC DNA]</scope>
    <source>
        <strain evidence="2 3">IT104</strain>
    </source>
</reference>
<sequence>MKMTFTKTCIKVCTKLVKKINPIRIMKDMKEKKGRKLLLKNERKLKEKEVNVEKSEDEVDEVGEERNEKKSKKEEKKESLKEKKETKLSFKKLLFLKEKKGRKSFLKEEKKEKKLFLKKEVVVNKDKREKLKSCLKKRVVEEYGEKEEYFNNCNYEEIKKLPYVEDRVFFLKKSINDEVLFDDIVIIDPNQKECWLSLREGMWKEYWGGKKV</sequence>
<evidence type="ECO:0000256" key="1">
    <source>
        <dbReference type="SAM" id="MobiDB-lite"/>
    </source>
</evidence>
<keyword evidence="3" id="KW-1185">Reference proteome</keyword>
<proteinExistence type="predicted"/>
<accession>A0A397IJM1</accession>
<evidence type="ECO:0000313" key="3">
    <source>
        <dbReference type="Proteomes" id="UP000266861"/>
    </source>
</evidence>
<dbReference type="Proteomes" id="UP000266861">
    <property type="component" value="Unassembled WGS sequence"/>
</dbReference>
<organism evidence="2 3">
    <name type="scientific">Diversispora epigaea</name>
    <dbReference type="NCBI Taxonomy" id="1348612"/>
    <lineage>
        <taxon>Eukaryota</taxon>
        <taxon>Fungi</taxon>
        <taxon>Fungi incertae sedis</taxon>
        <taxon>Mucoromycota</taxon>
        <taxon>Glomeromycotina</taxon>
        <taxon>Glomeromycetes</taxon>
        <taxon>Diversisporales</taxon>
        <taxon>Diversisporaceae</taxon>
        <taxon>Diversispora</taxon>
    </lineage>
</organism>
<evidence type="ECO:0000313" key="2">
    <source>
        <dbReference type="EMBL" id="RHZ75147.1"/>
    </source>
</evidence>
<feature type="region of interest" description="Disordered" evidence="1">
    <location>
        <begin position="48"/>
        <end position="84"/>
    </location>
</feature>
<dbReference type="AlphaFoldDB" id="A0A397IJM1"/>
<comment type="caution">
    <text evidence="2">The sequence shown here is derived from an EMBL/GenBank/DDBJ whole genome shotgun (WGS) entry which is preliminary data.</text>
</comment>
<name>A0A397IJM1_9GLOM</name>